<dbReference type="SUPFAM" id="SSF48403">
    <property type="entry name" value="Ankyrin repeat"/>
    <property type="match status" value="1"/>
</dbReference>
<dbReference type="GO" id="GO:0005737">
    <property type="term" value="C:cytoplasm"/>
    <property type="evidence" value="ECO:0007669"/>
    <property type="project" value="TreeGrafter"/>
</dbReference>
<organism evidence="4 5">
    <name type="scientific">Cafeteria roenbergensis</name>
    <name type="common">Marine flagellate</name>
    <dbReference type="NCBI Taxonomy" id="33653"/>
    <lineage>
        <taxon>Eukaryota</taxon>
        <taxon>Sar</taxon>
        <taxon>Stramenopiles</taxon>
        <taxon>Bigyra</taxon>
        <taxon>Opalozoa</taxon>
        <taxon>Bicosoecida</taxon>
        <taxon>Cafeteriaceae</taxon>
        <taxon>Cafeteria</taxon>
    </lineage>
</organism>
<feature type="repeat" description="ANK" evidence="3">
    <location>
        <begin position="111"/>
        <end position="143"/>
    </location>
</feature>
<dbReference type="Gene3D" id="1.25.40.20">
    <property type="entry name" value="Ankyrin repeat-containing domain"/>
    <property type="match status" value="2"/>
</dbReference>
<evidence type="ECO:0000256" key="3">
    <source>
        <dbReference type="PROSITE-ProRule" id="PRU00023"/>
    </source>
</evidence>
<gene>
    <name evidence="4" type="ORF">FNF27_01788</name>
</gene>
<evidence type="ECO:0000256" key="2">
    <source>
        <dbReference type="ARBA" id="ARBA00023043"/>
    </source>
</evidence>
<keyword evidence="1" id="KW-0677">Repeat</keyword>
<comment type="caution">
    <text evidence="4">The sequence shown here is derived from an EMBL/GenBank/DDBJ whole genome shotgun (WGS) entry which is preliminary data.</text>
</comment>
<feature type="repeat" description="ANK" evidence="3">
    <location>
        <begin position="78"/>
        <end position="110"/>
    </location>
</feature>
<reference evidence="4 5" key="1">
    <citation type="submission" date="2019-07" db="EMBL/GenBank/DDBJ databases">
        <title>Genomes of Cafeteria roenbergensis.</title>
        <authorList>
            <person name="Fischer M.G."/>
            <person name="Hackl T."/>
            <person name="Roman M."/>
        </authorList>
    </citation>
    <scope>NUCLEOTIDE SEQUENCE [LARGE SCALE GENOMIC DNA]</scope>
    <source>
        <strain evidence="4 5">E4-10P</strain>
    </source>
</reference>
<dbReference type="PROSITE" id="PS50088">
    <property type="entry name" value="ANK_REPEAT"/>
    <property type="match status" value="3"/>
</dbReference>
<proteinExistence type="predicted"/>
<accession>A0A5A8EJZ0</accession>
<protein>
    <submittedName>
        <fullName evidence="4">Uncharacterized protein</fullName>
    </submittedName>
</protein>
<dbReference type="PROSITE" id="PS50297">
    <property type="entry name" value="ANK_REP_REGION"/>
    <property type="match status" value="3"/>
</dbReference>
<dbReference type="PANTHER" id="PTHR23206">
    <property type="entry name" value="MASK PROTEIN"/>
    <property type="match status" value="1"/>
</dbReference>
<dbReference type="OrthoDB" id="184751at2759"/>
<dbReference type="Proteomes" id="UP000322899">
    <property type="component" value="Unassembled WGS sequence"/>
</dbReference>
<evidence type="ECO:0000256" key="1">
    <source>
        <dbReference type="ARBA" id="ARBA00022737"/>
    </source>
</evidence>
<dbReference type="EMBL" id="VLTO01000006">
    <property type="protein sequence ID" value="KAA0176967.1"/>
    <property type="molecule type" value="Genomic_DNA"/>
</dbReference>
<dbReference type="SMART" id="SM00248">
    <property type="entry name" value="ANK"/>
    <property type="match status" value="3"/>
</dbReference>
<sequence length="194" mass="20509">MAATAVSPKSMGKALWEAAKEGNAEQASKLLHAGAPTDWTNNSAGGLTALAVAASAGHTHAAALLLDRGADLEAKDEDGWTALLAAAIQGHRDTVELLLDSGADLEAKDRDGWTALMQVAAEGHKDTLVLLLDRGADPEAQNSDGCDSLALCKDGPCTEMLRRAEQLQRWHRRSRLAFWACAQVSRTTNEAARA</sequence>
<dbReference type="PRINTS" id="PR01415">
    <property type="entry name" value="ANKYRIN"/>
</dbReference>
<dbReference type="AlphaFoldDB" id="A0A5A8EJZ0"/>
<keyword evidence="2 3" id="KW-0040">ANK repeat</keyword>
<dbReference type="InterPro" id="IPR051631">
    <property type="entry name" value="Ankyrin-KH/SAM_domain"/>
</dbReference>
<feature type="repeat" description="ANK" evidence="3">
    <location>
        <begin position="45"/>
        <end position="77"/>
    </location>
</feature>
<evidence type="ECO:0000313" key="4">
    <source>
        <dbReference type="EMBL" id="KAA0176967.1"/>
    </source>
</evidence>
<dbReference type="PANTHER" id="PTHR23206:SF7">
    <property type="entry name" value="PROTEIN KINASE DOMAIN-CONTAINING PROTEIN"/>
    <property type="match status" value="1"/>
</dbReference>
<evidence type="ECO:0000313" key="5">
    <source>
        <dbReference type="Proteomes" id="UP000322899"/>
    </source>
</evidence>
<dbReference type="InterPro" id="IPR002110">
    <property type="entry name" value="Ankyrin_rpt"/>
</dbReference>
<dbReference type="Pfam" id="PF12796">
    <property type="entry name" value="Ank_2"/>
    <property type="match status" value="1"/>
</dbReference>
<dbReference type="InterPro" id="IPR036770">
    <property type="entry name" value="Ankyrin_rpt-contain_sf"/>
</dbReference>
<dbReference type="Pfam" id="PF00023">
    <property type="entry name" value="Ank"/>
    <property type="match status" value="1"/>
</dbReference>
<name>A0A5A8EJZ0_CAFRO</name>
<dbReference type="GO" id="GO:0045087">
    <property type="term" value="P:innate immune response"/>
    <property type="evidence" value="ECO:0007669"/>
    <property type="project" value="TreeGrafter"/>
</dbReference>